<dbReference type="EMBL" id="CP094669">
    <property type="protein sequence ID" value="UOG73509.1"/>
    <property type="molecule type" value="Genomic_DNA"/>
</dbReference>
<dbReference type="InterPro" id="IPR026444">
    <property type="entry name" value="Secre_tail"/>
</dbReference>
<proteinExistence type="predicted"/>
<evidence type="ECO:0000313" key="4">
    <source>
        <dbReference type="Proteomes" id="UP000831113"/>
    </source>
</evidence>
<name>A0ABY4CVK9_9BACT</name>
<dbReference type="Proteomes" id="UP000831113">
    <property type="component" value="Chromosome"/>
</dbReference>
<evidence type="ECO:0000259" key="2">
    <source>
        <dbReference type="Pfam" id="PF18962"/>
    </source>
</evidence>
<evidence type="ECO:0000256" key="1">
    <source>
        <dbReference type="SAM" id="SignalP"/>
    </source>
</evidence>
<dbReference type="Pfam" id="PF18962">
    <property type="entry name" value="Por_Secre_tail"/>
    <property type="match status" value="1"/>
</dbReference>
<keyword evidence="4" id="KW-1185">Reference proteome</keyword>
<reference evidence="3 4" key="1">
    <citation type="submission" date="2022-03" db="EMBL/GenBank/DDBJ databases">
        <title>Hymenobactersp. isolated from the air.</title>
        <authorList>
            <person name="Won M."/>
            <person name="Kwon S.-W."/>
        </authorList>
    </citation>
    <scope>NUCLEOTIDE SEQUENCE [LARGE SCALE GENOMIC DNA]</scope>
    <source>
        <strain evidence="3 4">KACC 21982</strain>
    </source>
</reference>
<keyword evidence="1" id="KW-0732">Signal</keyword>
<feature type="domain" description="Secretion system C-terminal sorting" evidence="2">
    <location>
        <begin position="1062"/>
        <end position="1132"/>
    </location>
</feature>
<dbReference type="RefSeq" id="WP_243796092.1">
    <property type="nucleotide sequence ID" value="NZ_CP094669.1"/>
</dbReference>
<organism evidence="3 4">
    <name type="scientific">Hymenobacter tibetensis</name>
    <dbReference type="NCBI Taxonomy" id="497967"/>
    <lineage>
        <taxon>Bacteria</taxon>
        <taxon>Pseudomonadati</taxon>
        <taxon>Bacteroidota</taxon>
        <taxon>Cytophagia</taxon>
        <taxon>Cytophagales</taxon>
        <taxon>Hymenobacteraceae</taxon>
        <taxon>Hymenobacter</taxon>
    </lineage>
</organism>
<feature type="signal peptide" evidence="1">
    <location>
        <begin position="1"/>
        <end position="44"/>
    </location>
</feature>
<evidence type="ECO:0000313" key="3">
    <source>
        <dbReference type="EMBL" id="UOG73509.1"/>
    </source>
</evidence>
<accession>A0ABY4CVK9</accession>
<dbReference type="NCBIfam" id="TIGR04183">
    <property type="entry name" value="Por_Secre_tail"/>
    <property type="match status" value="1"/>
</dbReference>
<feature type="chain" id="PRO_5045346129" evidence="1">
    <location>
        <begin position="45"/>
        <end position="1134"/>
    </location>
</feature>
<gene>
    <name evidence="3" type="ORF">MTX78_15405</name>
</gene>
<sequence>MKNSYTCRGQRPYLEQVRLLCSILNNRVWALVLFLLSLSGASMAQTFTENMGTTAGSRESIASYYNKRGFNNDAEKGFIYSGSAVTANSSTAVATGQYTGASGASTIYFGPAFNSAGTSLPDAPPYNFQIENINSAALTTPALTFGLYAPVTASIGTLNSEFTVEFSADGTNYITATYVAVTTKTNQTPANSGFTFNQYNVTSTIPRVNNLRVRFTRVSGNTNQYRLDDVALTAAAAPTITVAPTTLIFSNTTTGTQSDPQAITVSGQNLTNNINLSAPSGFLIRTGNNAYASSLTLAQTSGSVPTTTVDVVFAPTLVQAYSGNITLTSTNAQTRAVAVSGTGEAPAPILTASPTSLPDFGSVQVGLNSTTQSFTVSGSNLTNPVTLTVPAGFQMRQGTNAFSAANITLTPSSGSVNATIDIRFVPSQAVRYENTITVTSAGALDAGVDVSGTGTMAPTGPYITANPTSLNFQTVSSSGSFQTLTFEISAGNLTAPLVLTGSSGNIVFRDASVGGSFTSGPLTINPVSGAVSLRTIEVQLAGPVANGVFNGNITLTSTSAVSQVVTVTANNSIGGESTINSAGNLTQFSTVPGLASAVQSFQLEASNLLQDVTVLAPTHFQVSLDASFAGIVGTGNSIVVPRNTGGNDISPSVTVYVRFLPPTALTASSLIRIDSYPATSVGLPVGGTSEPSIQIQTVPQLISNTVINSTSASQSLAIRAERVQKTITISEALTANPLNPSNTEQFQISANNVDFGTTLTLTPNQGTFDVNQTIYFRYKPTYLGNAQSTLQFQSNDFTNTAAQVFGANDLLRANSIDTEPTLRSTATVTRNGTTATVSFNLPANYAALGYGEGRIIVASTNATLPAGSQPQDGNRYTTGNQTYGLGPEVAPGYYIVYSGANQTATVEGLSSSITYYFYTFEYNNIDNNFNISVQGAENYLSPPVPTVINGIEAPGGPLPVSLTSFTAILRKGQVALNWVTASESNNKGFEVQRSQDGKEFQTILTREGKGTTTNRSTYDGVDLRPLTGVSYYRLKQSDSDGKFAYSPVVIVTNAALAEITFYPNPTSGKLIVNMPQAQYTTATVVRVTDLSGREIKITSLSKDNEIDLSELKAGTYLLTLSAGDQQVTRRIIKN</sequence>
<dbReference type="Gene3D" id="2.60.40.10">
    <property type="entry name" value="Immunoglobulins"/>
    <property type="match status" value="2"/>
</dbReference>
<dbReference type="InterPro" id="IPR013783">
    <property type="entry name" value="Ig-like_fold"/>
</dbReference>
<protein>
    <submittedName>
        <fullName evidence="3">T9SS type A sorting domain-containing protein</fullName>
    </submittedName>
</protein>